<proteinExistence type="predicted"/>
<dbReference type="EMBL" id="CP109635">
    <property type="protein sequence ID" value="UYT09589.1"/>
    <property type="molecule type" value="Genomic_DNA"/>
</dbReference>
<protein>
    <submittedName>
        <fullName evidence="8">CBS domain-containing protein</fullName>
    </submittedName>
    <submittedName>
        <fullName evidence="7">Helix-turn-helix transcriptional regulator</fullName>
    </submittedName>
</protein>
<evidence type="ECO:0000313" key="7">
    <source>
        <dbReference type="EMBL" id="MDH7958996.1"/>
    </source>
</evidence>
<evidence type="ECO:0000256" key="4">
    <source>
        <dbReference type="ARBA" id="ARBA00023163"/>
    </source>
</evidence>
<evidence type="ECO:0000256" key="5">
    <source>
        <dbReference type="PROSITE-ProRule" id="PRU00703"/>
    </source>
</evidence>
<feature type="domain" description="CBS" evidence="6">
    <location>
        <begin position="80"/>
        <end position="136"/>
    </location>
</feature>
<name>A0A1I4F0V4_9LACT</name>
<dbReference type="GO" id="GO:0003700">
    <property type="term" value="F:DNA-binding transcription factor activity"/>
    <property type="evidence" value="ECO:0007669"/>
    <property type="project" value="InterPro"/>
</dbReference>
<gene>
    <name evidence="9" type="ORF">OF801_06270</name>
    <name evidence="10" type="ORF">PWF74_04605</name>
    <name evidence="7" type="ORF">QHR29_00710</name>
    <name evidence="8" type="ORF">SAMN05216438_101245</name>
</gene>
<dbReference type="SUPFAM" id="SSF54631">
    <property type="entry name" value="CBS-domain pair"/>
    <property type="match status" value="1"/>
</dbReference>
<organism evidence="8 11">
    <name type="scientific">Lactococcus garvieae</name>
    <dbReference type="NCBI Taxonomy" id="1363"/>
    <lineage>
        <taxon>Bacteria</taxon>
        <taxon>Bacillati</taxon>
        <taxon>Bacillota</taxon>
        <taxon>Bacilli</taxon>
        <taxon>Lactobacillales</taxon>
        <taxon>Streptococcaceae</taxon>
        <taxon>Lactococcus</taxon>
    </lineage>
</organism>
<dbReference type="PANTHER" id="PTHR43080:SF2">
    <property type="entry name" value="CBS DOMAIN-CONTAINING PROTEIN"/>
    <property type="match status" value="1"/>
</dbReference>
<reference evidence="10" key="3">
    <citation type="submission" date="2023-02" db="EMBL/GenBank/DDBJ databases">
        <title>Comparative genomics and fermentation flavor characterization of five lactic acid bacteria reveal flavor biosynthesis metabolic pathways in fermented muskmelon puree.</title>
        <authorList>
            <person name="Yuan L."/>
            <person name="Li M."/>
            <person name="Xu X."/>
            <person name="Lao F."/>
            <person name="Wu J."/>
        </authorList>
    </citation>
    <scope>NUCLEOTIDE SEQUENCE</scope>
    <source>
        <strain evidence="10">Pa-2</strain>
    </source>
</reference>
<keyword evidence="1" id="KW-0805">Transcription regulation</keyword>
<dbReference type="Pfam" id="PF00571">
    <property type="entry name" value="CBS"/>
    <property type="match status" value="2"/>
</dbReference>
<reference evidence="8 11" key="1">
    <citation type="submission" date="2016-10" db="EMBL/GenBank/DDBJ databases">
        <authorList>
            <person name="de Groot N.N."/>
        </authorList>
    </citation>
    <scope>NUCLEOTIDE SEQUENCE [LARGE SCALE GENOMIC DNA]</scope>
    <source>
        <strain evidence="8 11">M79</strain>
    </source>
</reference>
<dbReference type="InterPro" id="IPR013196">
    <property type="entry name" value="HTH_11"/>
</dbReference>
<dbReference type="Proteomes" id="UP001157396">
    <property type="component" value="Unassembled WGS sequence"/>
</dbReference>
<evidence type="ECO:0000259" key="6">
    <source>
        <dbReference type="PROSITE" id="PS51371"/>
    </source>
</evidence>
<dbReference type="InterPro" id="IPR036388">
    <property type="entry name" value="WH-like_DNA-bd_sf"/>
</dbReference>
<evidence type="ECO:0000313" key="10">
    <source>
        <dbReference type="EMBL" id="WEA14791.1"/>
    </source>
</evidence>
<sequence>MKLTTRQTEIINIVKAEQPISGEKIAQNLGLSRATLRNDLSILTMTGLLDAKPKVGYFYTGQKMQPLYIESCYSKKVADVMTSPLIVEQNMSVYDAATSLFLYDIGSIYVKNENGDLAGLLSRKDLLRFAISGNNLEKTPVAVIMTRMPNIHTITADKTLLEAGNILSQYEVDSLPVLEKVDSKKIIGKISIKHIMKAFIQTGNEMQGED</sequence>
<dbReference type="InterPro" id="IPR018356">
    <property type="entry name" value="Tscrpt_reg_HTH_DeoR_CS"/>
</dbReference>
<dbReference type="SMART" id="SM00116">
    <property type="entry name" value="CBS"/>
    <property type="match status" value="2"/>
</dbReference>
<evidence type="ECO:0000313" key="8">
    <source>
        <dbReference type="EMBL" id="SFL10021.1"/>
    </source>
</evidence>
<keyword evidence="2 5" id="KW-0129">CBS domain</keyword>
<dbReference type="RefSeq" id="WP_023889820.1">
    <property type="nucleotide sequence ID" value="NZ_AP026069.1"/>
</dbReference>
<keyword evidence="3" id="KW-0238">DNA-binding</keyword>
<dbReference type="PANTHER" id="PTHR43080">
    <property type="entry name" value="CBS DOMAIN-CONTAINING PROTEIN CBSX3, MITOCHONDRIAL"/>
    <property type="match status" value="1"/>
</dbReference>
<reference evidence="9" key="2">
    <citation type="submission" date="2022-10" db="EMBL/GenBank/DDBJ databases">
        <title>Genome assembly of Lactococcus garvieae isolates from cricket gut.</title>
        <authorList>
            <person name="Luecke A.R."/>
            <person name="Brown A.M.V."/>
            <person name="Wakeman C.A."/>
        </authorList>
    </citation>
    <scope>NUCLEOTIDE SEQUENCE</scope>
    <source>
        <strain evidence="9">Alexii-11_2</strain>
    </source>
</reference>
<feature type="domain" description="CBS" evidence="6">
    <location>
        <begin position="145"/>
        <end position="206"/>
    </location>
</feature>
<dbReference type="Proteomes" id="UP000181969">
    <property type="component" value="Unassembled WGS sequence"/>
</dbReference>
<dbReference type="InterPro" id="IPR051257">
    <property type="entry name" value="Diverse_CBS-Domain"/>
</dbReference>
<dbReference type="EMBL" id="JARYTV010000001">
    <property type="protein sequence ID" value="MDH7958996.1"/>
    <property type="molecule type" value="Genomic_DNA"/>
</dbReference>
<evidence type="ECO:0000256" key="1">
    <source>
        <dbReference type="ARBA" id="ARBA00023015"/>
    </source>
</evidence>
<dbReference type="EMBL" id="FOTJ01000001">
    <property type="protein sequence ID" value="SFL10021.1"/>
    <property type="molecule type" value="Genomic_DNA"/>
</dbReference>
<evidence type="ECO:0000313" key="11">
    <source>
        <dbReference type="Proteomes" id="UP000181969"/>
    </source>
</evidence>
<evidence type="ECO:0000256" key="3">
    <source>
        <dbReference type="ARBA" id="ARBA00023125"/>
    </source>
</evidence>
<dbReference type="InterPro" id="IPR000644">
    <property type="entry name" value="CBS_dom"/>
</dbReference>
<dbReference type="PROSITE" id="PS00894">
    <property type="entry name" value="HTH_DEOR_1"/>
    <property type="match status" value="1"/>
</dbReference>
<dbReference type="PROSITE" id="PS51371">
    <property type="entry name" value="CBS"/>
    <property type="match status" value="2"/>
</dbReference>
<dbReference type="Gene3D" id="1.10.10.10">
    <property type="entry name" value="Winged helix-like DNA-binding domain superfamily/Winged helix DNA-binding domain"/>
    <property type="match status" value="1"/>
</dbReference>
<dbReference type="Pfam" id="PF08279">
    <property type="entry name" value="HTH_11"/>
    <property type="match status" value="1"/>
</dbReference>
<dbReference type="GeneID" id="61074172"/>
<evidence type="ECO:0000313" key="9">
    <source>
        <dbReference type="EMBL" id="UYT09589.1"/>
    </source>
</evidence>
<dbReference type="InterPro" id="IPR016842">
    <property type="entry name" value="UCP026546_HTH-CBS"/>
</dbReference>
<dbReference type="SUPFAM" id="SSF46785">
    <property type="entry name" value="Winged helix' DNA-binding domain"/>
    <property type="match status" value="1"/>
</dbReference>
<dbReference type="Gene3D" id="3.10.580.10">
    <property type="entry name" value="CBS-domain"/>
    <property type="match status" value="1"/>
</dbReference>
<accession>A0A1I4F0V4</accession>
<dbReference type="InterPro" id="IPR036390">
    <property type="entry name" value="WH_DNA-bd_sf"/>
</dbReference>
<dbReference type="PIRSF" id="PIRSF026546">
    <property type="entry name" value="UCP026546_CBS_YqzB"/>
    <property type="match status" value="1"/>
</dbReference>
<dbReference type="CDD" id="cd04617">
    <property type="entry name" value="CBS_pair_CcpN"/>
    <property type="match status" value="1"/>
</dbReference>
<dbReference type="EMBL" id="CP118627">
    <property type="protein sequence ID" value="WEA14791.1"/>
    <property type="molecule type" value="Genomic_DNA"/>
</dbReference>
<dbReference type="AlphaFoldDB" id="A0A1I4F0V4"/>
<evidence type="ECO:0000256" key="2">
    <source>
        <dbReference type="ARBA" id="ARBA00023122"/>
    </source>
</evidence>
<reference evidence="7" key="4">
    <citation type="submission" date="2023-04" db="EMBL/GenBank/DDBJ databases">
        <title>Genomic analysis of Lactococcus garvieae isolates.</title>
        <authorList>
            <person name="Zhanghang C."/>
        </authorList>
    </citation>
    <scope>NUCLEOTIDE SEQUENCE</scope>
    <source>
        <strain evidence="7">ZB-1</strain>
    </source>
</reference>
<dbReference type="OrthoDB" id="9793615at2"/>
<keyword evidence="4" id="KW-0804">Transcription</keyword>
<dbReference type="Proteomes" id="UP001217324">
    <property type="component" value="Chromosome"/>
</dbReference>
<dbReference type="GO" id="GO:0003677">
    <property type="term" value="F:DNA binding"/>
    <property type="evidence" value="ECO:0007669"/>
    <property type="project" value="UniProtKB-KW"/>
</dbReference>
<dbReference type="Proteomes" id="UP001164042">
    <property type="component" value="Chromosome"/>
</dbReference>
<dbReference type="InterPro" id="IPR046342">
    <property type="entry name" value="CBS_dom_sf"/>
</dbReference>